<dbReference type="Proteomes" id="UP000275267">
    <property type="component" value="Unassembled WGS sequence"/>
</dbReference>
<comment type="caution">
    <text evidence="1">The sequence shown here is derived from an EMBL/GenBank/DDBJ whole genome shotgun (WGS) entry which is preliminary data.</text>
</comment>
<name>A0A3L6R133_PANMI</name>
<gene>
    <name evidence="1" type="ORF">C2845_PM08G20140</name>
</gene>
<protein>
    <submittedName>
        <fullName evidence="1">Uncharacterized protein</fullName>
    </submittedName>
</protein>
<accession>A0A3L6R133</accession>
<sequence length="62" mass="6594">MATAELSPRVFLPCFLLEVVTHLGEPTGKLALHGSREALKEKDLLRQVPGAALPSRIGGTAE</sequence>
<keyword evidence="2" id="KW-1185">Reference proteome</keyword>
<organism evidence="1 2">
    <name type="scientific">Panicum miliaceum</name>
    <name type="common">Proso millet</name>
    <name type="synonym">Broomcorn millet</name>
    <dbReference type="NCBI Taxonomy" id="4540"/>
    <lineage>
        <taxon>Eukaryota</taxon>
        <taxon>Viridiplantae</taxon>
        <taxon>Streptophyta</taxon>
        <taxon>Embryophyta</taxon>
        <taxon>Tracheophyta</taxon>
        <taxon>Spermatophyta</taxon>
        <taxon>Magnoliopsida</taxon>
        <taxon>Liliopsida</taxon>
        <taxon>Poales</taxon>
        <taxon>Poaceae</taxon>
        <taxon>PACMAD clade</taxon>
        <taxon>Panicoideae</taxon>
        <taxon>Panicodae</taxon>
        <taxon>Paniceae</taxon>
        <taxon>Panicinae</taxon>
        <taxon>Panicum</taxon>
        <taxon>Panicum sect. Panicum</taxon>
    </lineage>
</organism>
<proteinExistence type="predicted"/>
<evidence type="ECO:0000313" key="2">
    <source>
        <dbReference type="Proteomes" id="UP000275267"/>
    </source>
</evidence>
<reference evidence="2" key="1">
    <citation type="journal article" date="2019" name="Nat. Commun.">
        <title>The genome of broomcorn millet.</title>
        <authorList>
            <person name="Zou C."/>
            <person name="Miki D."/>
            <person name="Li D."/>
            <person name="Tang Q."/>
            <person name="Xiao L."/>
            <person name="Rajput S."/>
            <person name="Deng P."/>
            <person name="Jia W."/>
            <person name="Huang R."/>
            <person name="Zhang M."/>
            <person name="Sun Y."/>
            <person name="Hu J."/>
            <person name="Fu X."/>
            <person name="Schnable P.S."/>
            <person name="Li F."/>
            <person name="Zhang H."/>
            <person name="Feng B."/>
            <person name="Zhu X."/>
            <person name="Liu R."/>
            <person name="Schnable J.C."/>
            <person name="Zhu J.-K."/>
            <person name="Zhang H."/>
        </authorList>
    </citation>
    <scope>NUCLEOTIDE SEQUENCE [LARGE SCALE GENOMIC DNA]</scope>
</reference>
<dbReference type="AlphaFoldDB" id="A0A3L6R133"/>
<evidence type="ECO:0000313" key="1">
    <source>
        <dbReference type="EMBL" id="RLM92726.1"/>
    </source>
</evidence>
<dbReference type="EMBL" id="PQIB02000010">
    <property type="protein sequence ID" value="RLM92726.1"/>
    <property type="molecule type" value="Genomic_DNA"/>
</dbReference>